<dbReference type="SMART" id="SM00229">
    <property type="entry name" value="RasGEFN"/>
    <property type="match status" value="1"/>
</dbReference>
<dbReference type="Gene3D" id="1.10.840.10">
    <property type="entry name" value="Ras guanine-nucleotide exchange factors catalytic domain"/>
    <property type="match status" value="1"/>
</dbReference>
<feature type="compositionally biased region" description="Low complexity" evidence="6">
    <location>
        <begin position="171"/>
        <end position="182"/>
    </location>
</feature>
<dbReference type="InterPro" id="IPR001895">
    <property type="entry name" value="RASGEF_cat_dom"/>
</dbReference>
<dbReference type="SMART" id="SM00147">
    <property type="entry name" value="RasGEF"/>
    <property type="match status" value="1"/>
</dbReference>
<evidence type="ECO:0000313" key="11">
    <source>
        <dbReference type="Proteomes" id="UP000182259"/>
    </source>
</evidence>
<dbReference type="CDD" id="cd11883">
    <property type="entry name" value="SH3_Sdc25"/>
    <property type="match status" value="1"/>
</dbReference>
<feature type="region of interest" description="Disordered" evidence="6">
    <location>
        <begin position="1316"/>
        <end position="1336"/>
    </location>
</feature>
<keyword evidence="2" id="KW-0132">Cell division</keyword>
<dbReference type="GO" id="GO:0007265">
    <property type="term" value="P:Ras protein signal transduction"/>
    <property type="evidence" value="ECO:0007669"/>
    <property type="project" value="TreeGrafter"/>
</dbReference>
<evidence type="ECO:0000259" key="8">
    <source>
        <dbReference type="PROSITE" id="PS50009"/>
    </source>
</evidence>
<dbReference type="Proteomes" id="UP000182259">
    <property type="component" value="Chromosome III"/>
</dbReference>
<dbReference type="SUPFAM" id="SSF48366">
    <property type="entry name" value="Ras GEF"/>
    <property type="match status" value="1"/>
</dbReference>
<organism evidence="10 11">
    <name type="scientific">Sungouiella intermedia</name>
    <dbReference type="NCBI Taxonomy" id="45354"/>
    <lineage>
        <taxon>Eukaryota</taxon>
        <taxon>Fungi</taxon>
        <taxon>Dikarya</taxon>
        <taxon>Ascomycota</taxon>
        <taxon>Saccharomycotina</taxon>
        <taxon>Pichiomycetes</taxon>
        <taxon>Metschnikowiaceae</taxon>
        <taxon>Sungouiella</taxon>
    </lineage>
</organism>
<dbReference type="Gene3D" id="2.30.30.40">
    <property type="entry name" value="SH3 Domains"/>
    <property type="match status" value="1"/>
</dbReference>
<dbReference type="PROSITE" id="PS50009">
    <property type="entry name" value="RASGEF_CAT"/>
    <property type="match status" value="1"/>
</dbReference>
<dbReference type="PROSITE" id="PS50002">
    <property type="entry name" value="SH3"/>
    <property type="match status" value="1"/>
</dbReference>
<dbReference type="PROSITE" id="PS50212">
    <property type="entry name" value="RASGEF_NTER"/>
    <property type="match status" value="1"/>
</dbReference>
<feature type="compositionally biased region" description="Basic and acidic residues" evidence="6">
    <location>
        <begin position="1316"/>
        <end position="1325"/>
    </location>
</feature>
<dbReference type="PROSITE" id="PS00720">
    <property type="entry name" value="RASGEF"/>
    <property type="match status" value="1"/>
</dbReference>
<feature type="compositionally biased region" description="Basic and acidic residues" evidence="6">
    <location>
        <begin position="699"/>
        <end position="711"/>
    </location>
</feature>
<dbReference type="InterPro" id="IPR000651">
    <property type="entry name" value="Ras-like_Gua-exchang_fac_N"/>
</dbReference>
<dbReference type="CDD" id="cd00155">
    <property type="entry name" value="RasGEF"/>
    <property type="match status" value="1"/>
</dbReference>
<evidence type="ECO:0000256" key="2">
    <source>
        <dbReference type="ARBA" id="ARBA00022618"/>
    </source>
</evidence>
<name>A0A1L0BQQ3_9ASCO</name>
<evidence type="ECO:0000313" key="10">
    <source>
        <dbReference type="EMBL" id="SGZ53673.1"/>
    </source>
</evidence>
<accession>A0A1L0BQQ3</accession>
<evidence type="ECO:0000256" key="1">
    <source>
        <dbReference type="ARBA" id="ARBA00022443"/>
    </source>
</evidence>
<evidence type="ECO:0000256" key="4">
    <source>
        <dbReference type="PROSITE-ProRule" id="PRU00168"/>
    </source>
</evidence>
<dbReference type="Pfam" id="PF00018">
    <property type="entry name" value="SH3_1"/>
    <property type="match status" value="1"/>
</dbReference>
<evidence type="ECO:0000259" key="9">
    <source>
        <dbReference type="PROSITE" id="PS50212"/>
    </source>
</evidence>
<dbReference type="Pfam" id="PF00617">
    <property type="entry name" value="RasGEF"/>
    <property type="match status" value="1"/>
</dbReference>
<dbReference type="Gene3D" id="1.20.870.10">
    <property type="entry name" value="Son of sevenless (SoS) protein Chain: S domain 1"/>
    <property type="match status" value="1"/>
</dbReference>
<feature type="compositionally biased region" description="Low complexity" evidence="6">
    <location>
        <begin position="718"/>
        <end position="728"/>
    </location>
</feature>
<dbReference type="InterPro" id="IPR036028">
    <property type="entry name" value="SH3-like_dom_sf"/>
</dbReference>
<evidence type="ECO:0000256" key="3">
    <source>
        <dbReference type="ARBA" id="ARBA00022658"/>
    </source>
</evidence>
<dbReference type="EMBL" id="LT635766">
    <property type="protein sequence ID" value="SGZ53673.1"/>
    <property type="molecule type" value="Genomic_DNA"/>
</dbReference>
<evidence type="ECO:0000256" key="5">
    <source>
        <dbReference type="PROSITE-ProRule" id="PRU00192"/>
    </source>
</evidence>
<dbReference type="InterPro" id="IPR019804">
    <property type="entry name" value="Ras_G-nucl-exch_fac_CS"/>
</dbReference>
<feature type="compositionally biased region" description="Basic and acidic residues" evidence="6">
    <location>
        <begin position="157"/>
        <end position="170"/>
    </location>
</feature>
<dbReference type="GO" id="GO:0051301">
    <property type="term" value="P:cell division"/>
    <property type="evidence" value="ECO:0007669"/>
    <property type="project" value="UniProtKB-KW"/>
</dbReference>
<dbReference type="InterPro" id="IPR001452">
    <property type="entry name" value="SH3_domain"/>
</dbReference>
<dbReference type="PANTHER" id="PTHR23113:SF368">
    <property type="entry name" value="CELL DIVISION CONTROL PROTEIN 25"/>
    <property type="match status" value="1"/>
</dbReference>
<gene>
    <name evidence="10" type="ORF">SAMEA4029009_CIC11G00000000669</name>
</gene>
<dbReference type="InterPro" id="IPR023578">
    <property type="entry name" value="Ras_GEF_dom_sf"/>
</dbReference>
<feature type="region of interest" description="Disordered" evidence="6">
    <location>
        <begin position="155"/>
        <end position="182"/>
    </location>
</feature>
<keyword evidence="1 5" id="KW-0728">SH3 domain</keyword>
<feature type="region of interest" description="Disordered" evidence="6">
    <location>
        <begin position="699"/>
        <end position="728"/>
    </location>
</feature>
<keyword evidence="3 4" id="KW-0344">Guanine-nucleotide releasing factor</keyword>
<dbReference type="PANTHER" id="PTHR23113">
    <property type="entry name" value="GUANINE NUCLEOTIDE EXCHANGE FACTOR"/>
    <property type="match status" value="1"/>
</dbReference>
<protein>
    <submittedName>
        <fullName evidence="10">CIC11C00000000669</fullName>
    </submittedName>
</protein>
<dbReference type="SUPFAM" id="SSF50044">
    <property type="entry name" value="SH3-domain"/>
    <property type="match status" value="1"/>
</dbReference>
<dbReference type="GO" id="GO:0005886">
    <property type="term" value="C:plasma membrane"/>
    <property type="evidence" value="ECO:0007669"/>
    <property type="project" value="TreeGrafter"/>
</dbReference>
<feature type="domain" description="Ras-GEF" evidence="8">
    <location>
        <begin position="1081"/>
        <end position="1318"/>
    </location>
</feature>
<feature type="domain" description="N-terminal Ras-GEF" evidence="9">
    <location>
        <begin position="914"/>
        <end position="1048"/>
    </location>
</feature>
<sequence>MSYDDLPPDAVAPLDTESVASLHSTLKCLDTVIALYDFPGTQPSHLPLDLGDTIYVLAKNESGWWDGVLTNRAGEMCRGWFPHNYVRSVNYVQPVLNKLKSNKELDSITAANTAANVLIPLFASLLQKNLNDSGRDSPASNTRKNSVVSFASLDTSVHSEPKTRKYDPKLSESSSQQFSGSSNALGPFTASFSQGISPSESSDYVKFTPVEEAESLVSEVKRLQGRNVIWIPRMTDTGDLAYYCEELDIFCDSLPLVLLDLSVDLDGRMKIPSQDAISDQTLVSRLNIDYLDSDSIGPTSRSSMGKAFDAKRDSTSSSMSQNSASSYHHFVHPFYSTPGLFYNQYSDMTYWTELKEQFNYLLDLTYKALKNSNKQLFNMHLSRLTKVIAIVLFAARLGQDDFLGTKYENSVRRKLKRLSESFAQMYINGLLHLSVMHYSGATSSSDLFSLDIRGLNKSTSNASTAQNSTSSRGLMSTVFQMGPQKSPEENDQVSVPPLTNSEDAIVTYLQQIDHDAETVSESMNGLVKIFLRLSKDKKVSPREYDNSDVSDTEGEDRYNILPQVYPRFISDEFNGGNWCNPFFPGGHSYLNLSGDQLKNRYHLKVIIDQDAYNLAKKWTDEITKYAKDAREYLDPKKQSRYYNEALKDDRNEQVLRIMYKVLHHSSSLVDLLESFDFTVFCLIKRYSSADRAFPVLSDEEKGPSVQHREDLLAEPTDETSSTGRTSESEIAQSNLTFDYPMVLEFFQYKQQLHDLIAKIVIHSQALTLEDPDVFMAMKEDDSVVYNRDVLKNPLERSSRLLSNILLLQGKRKEAGRICVDHDEFLIELLEDGIESCESILKIIKQLIDERETILNYATRVMHDDLNVELLVMERNNTAAGSKSEDGHYYTGKSNNDNTPWYLEGDEEYDLLLDINRNIKGGTKEALVAHLTHHEDFDSSFNNSFLISFATIMPLGELVQLLINRFNVEAPEGLSYEEYLTWRTQKQERIRLKVLLIMKLILENHWSNSYNNKTVLQKWIAFLRLPSVASFGITSTLIDDIKSILDGKNLVVEPETVISGDKAPAPLLKTFALRKLKLLDVEYIELARQLTIREFALYCKISKLSCIHKVWGKKSGLTESYETITRFIKTSNQLTNFVAYMILRKNEPRKRVQTIRYFVQVAEKCRQYNNFSSMTAIISALYSSPIHRLKKTWAYVSKDIMAQLQSMNKLMNSSRNFNEYRDMLKFIGSEPCVPFFGVYLSDLTFVYHGNPDYLLNRNRMVNFAKRAKTVDIVLGIDRFKRVGYNFQTVNEIQTFLDLWFDKCPTIEEQYQLSLNLEPREPSDKKQGKAPATKPQALQTSLKLKQHTNILAIR</sequence>
<evidence type="ECO:0000256" key="6">
    <source>
        <dbReference type="SAM" id="MobiDB-lite"/>
    </source>
</evidence>
<dbReference type="InterPro" id="IPR036964">
    <property type="entry name" value="RASGEF_cat_dom_sf"/>
</dbReference>
<evidence type="ECO:0000259" key="7">
    <source>
        <dbReference type="PROSITE" id="PS50002"/>
    </source>
</evidence>
<dbReference type="SMART" id="SM00326">
    <property type="entry name" value="SH3"/>
    <property type="match status" value="1"/>
</dbReference>
<dbReference type="Pfam" id="PF00618">
    <property type="entry name" value="RasGEF_N"/>
    <property type="match status" value="1"/>
</dbReference>
<proteinExistence type="predicted"/>
<dbReference type="CDD" id="cd06224">
    <property type="entry name" value="REM"/>
    <property type="match status" value="1"/>
</dbReference>
<feature type="domain" description="SH3" evidence="7">
    <location>
        <begin position="27"/>
        <end position="91"/>
    </location>
</feature>
<dbReference type="GO" id="GO:0005085">
    <property type="term" value="F:guanyl-nucleotide exchange factor activity"/>
    <property type="evidence" value="ECO:0007669"/>
    <property type="project" value="UniProtKB-KW"/>
</dbReference>
<keyword evidence="2" id="KW-0131">Cell cycle</keyword>
<dbReference type="InterPro" id="IPR008937">
    <property type="entry name" value="Ras-like_GEF"/>
</dbReference>
<reference evidence="10 11" key="1">
    <citation type="submission" date="2016-10" db="EMBL/GenBank/DDBJ databases">
        <authorList>
            <person name="de Groot N.N."/>
        </authorList>
    </citation>
    <scope>NUCLEOTIDE SEQUENCE [LARGE SCALE GENOMIC DNA]</scope>
    <source>
        <strain evidence="10 11">PYCC 4715</strain>
    </source>
</reference>